<dbReference type="PANTHER" id="PTHR40081:SF1">
    <property type="entry name" value="TAT PATHWAY SIGNAL SEQUENCE DOMAIN PROTEIN"/>
    <property type="match status" value="1"/>
</dbReference>
<feature type="domain" description="PcRGLX/YetA-like C-terminal alpha/alpha toroid" evidence="2">
    <location>
        <begin position="1"/>
        <end position="26"/>
    </location>
</feature>
<evidence type="ECO:0000256" key="1">
    <source>
        <dbReference type="SAM" id="MobiDB-lite"/>
    </source>
</evidence>
<feature type="domain" description="PcRGLX/YetA-like C-terminal alpha/alpha toroid" evidence="2">
    <location>
        <begin position="91"/>
        <end position="274"/>
    </location>
</feature>
<dbReference type="VEuPathDB" id="FungiDB:GMDG_03412"/>
<accession>A0A177A5B0</accession>
<evidence type="ECO:0000259" key="2">
    <source>
        <dbReference type="Pfam" id="PF21346"/>
    </source>
</evidence>
<evidence type="ECO:0000313" key="3">
    <source>
        <dbReference type="EMBL" id="OAF56154.1"/>
    </source>
</evidence>
<dbReference type="eggNOG" id="ENOG502RK4D">
    <property type="taxonomic scope" value="Eukaryota"/>
</dbReference>
<organism evidence="3">
    <name type="scientific">Pseudogymnoascus destructans</name>
    <dbReference type="NCBI Taxonomy" id="655981"/>
    <lineage>
        <taxon>Eukaryota</taxon>
        <taxon>Fungi</taxon>
        <taxon>Dikarya</taxon>
        <taxon>Ascomycota</taxon>
        <taxon>Pezizomycotina</taxon>
        <taxon>Leotiomycetes</taxon>
        <taxon>Thelebolales</taxon>
        <taxon>Thelebolaceae</taxon>
        <taxon>Pseudogymnoascus</taxon>
    </lineage>
</organism>
<dbReference type="Pfam" id="PF21346">
    <property type="entry name" value="PcRGLX_3rd"/>
    <property type="match status" value="2"/>
</dbReference>
<dbReference type="PANTHER" id="PTHR40081">
    <property type="entry name" value="CONCANAVALIN A-LIKE LECTIN/GLUCANASE"/>
    <property type="match status" value="1"/>
</dbReference>
<dbReference type="RefSeq" id="XP_024321451.1">
    <property type="nucleotide sequence ID" value="XM_024470964.1"/>
</dbReference>
<dbReference type="AlphaFoldDB" id="A0A177A5B0"/>
<dbReference type="InterPro" id="IPR045793">
    <property type="entry name" value="PcRGLX/YetA-like"/>
</dbReference>
<dbReference type="InterPro" id="IPR048331">
    <property type="entry name" value="PcRGLX/YetA_3rd"/>
</dbReference>
<dbReference type="GeneID" id="36290437"/>
<dbReference type="Proteomes" id="UP000077154">
    <property type="component" value="Unassembled WGS sequence"/>
</dbReference>
<sequence length="287" mass="31590">MHTYDTNRHTWRYDVGGYGWDNSELSLTYSSGNTFYAPAAKTFIVSQRLSPATQVKPMSTILVIGRAWVPATVSSTGPIAQSKPVSRSRSTYFYYLSGGDERIRELLGELLDTEKTYGILDPQRNAALAGGWLIAWERRGLRWEEAKTKLTSTITSIAKLNTLGPPPLDPDNKGLVDVSHLSAVFGLPEVVSEPVEYYGDDLPAGFKEAWYDYCYYYAATPAEARYGVKVKDISLLQAHSRVTAYAAHQTGNTTLAKRAWRDLLNSDGIGPNTPDTDMNGSSVLSGS</sequence>
<name>A0A177A5B0_9PEZI</name>
<gene>
    <name evidence="3" type="ORF">VC83_07391</name>
</gene>
<reference evidence="3" key="1">
    <citation type="submission" date="2016-03" db="EMBL/GenBank/DDBJ databases">
        <title>Updated assembly of Pseudogymnoascus destructans, the fungus causing white-nose syndrome of bats.</title>
        <authorList>
            <person name="Palmer J.M."/>
            <person name="Drees K.P."/>
            <person name="Foster J.T."/>
            <person name="Lindner D.L."/>
        </authorList>
    </citation>
    <scope>NUCLEOTIDE SEQUENCE [LARGE SCALE GENOMIC DNA]</scope>
    <source>
        <strain evidence="3">20631-21</strain>
    </source>
</reference>
<proteinExistence type="predicted"/>
<dbReference type="OrthoDB" id="4798501at2759"/>
<protein>
    <recommendedName>
        <fullName evidence="2">PcRGLX/YetA-like C-terminal alpha/alpha toroid domain-containing protein</fullName>
    </recommendedName>
</protein>
<feature type="region of interest" description="Disordered" evidence="1">
    <location>
        <begin position="266"/>
        <end position="287"/>
    </location>
</feature>
<dbReference type="EMBL" id="KV441405">
    <property type="protein sequence ID" value="OAF56154.1"/>
    <property type="molecule type" value="Genomic_DNA"/>
</dbReference>
<feature type="compositionally biased region" description="Polar residues" evidence="1">
    <location>
        <begin position="273"/>
        <end position="287"/>
    </location>
</feature>